<organism evidence="1 2">
    <name type="scientific">Panacibacter microcysteis</name>
    <dbReference type="NCBI Taxonomy" id="2793269"/>
    <lineage>
        <taxon>Bacteria</taxon>
        <taxon>Pseudomonadati</taxon>
        <taxon>Bacteroidota</taxon>
        <taxon>Chitinophagia</taxon>
        <taxon>Chitinophagales</taxon>
        <taxon>Chitinophagaceae</taxon>
        <taxon>Panacibacter</taxon>
    </lineage>
</organism>
<evidence type="ECO:0000313" key="2">
    <source>
        <dbReference type="Proteomes" id="UP000628448"/>
    </source>
</evidence>
<sequence length="62" mass="7497">MKNYIWYNKYIQFSRHEMLPLKQQPLNHSVQLKLLWKQSCINQSIQVKPLHGMFGESVFCIM</sequence>
<protein>
    <submittedName>
        <fullName evidence="1">Uncharacterized protein</fullName>
    </submittedName>
</protein>
<dbReference type="EMBL" id="JADWYR010000003">
    <property type="protein sequence ID" value="MBG9378736.1"/>
    <property type="molecule type" value="Genomic_DNA"/>
</dbReference>
<dbReference type="AlphaFoldDB" id="A0A931H0H9"/>
<name>A0A931H0H9_9BACT</name>
<dbReference type="Proteomes" id="UP000628448">
    <property type="component" value="Unassembled WGS sequence"/>
</dbReference>
<evidence type="ECO:0000313" key="1">
    <source>
        <dbReference type="EMBL" id="MBG9378736.1"/>
    </source>
</evidence>
<keyword evidence="2" id="KW-1185">Reference proteome</keyword>
<reference evidence="1" key="1">
    <citation type="submission" date="2020-11" db="EMBL/GenBank/DDBJ databases">
        <title>Bacterial whole genome sequence for Panacibacter sp. DH6.</title>
        <authorList>
            <person name="Le V."/>
            <person name="Ko S."/>
            <person name="Ahn C.-Y."/>
            <person name="Oh H.-M."/>
        </authorList>
    </citation>
    <scope>NUCLEOTIDE SEQUENCE</scope>
    <source>
        <strain evidence="1">DH6</strain>
    </source>
</reference>
<gene>
    <name evidence="1" type="ORF">I5907_21065</name>
</gene>
<dbReference type="RefSeq" id="WP_196992828.1">
    <property type="nucleotide sequence ID" value="NZ_JADWYR010000003.1"/>
</dbReference>
<proteinExistence type="predicted"/>
<accession>A0A931H0H9</accession>
<comment type="caution">
    <text evidence="1">The sequence shown here is derived from an EMBL/GenBank/DDBJ whole genome shotgun (WGS) entry which is preliminary data.</text>
</comment>